<evidence type="ECO:0000256" key="1">
    <source>
        <dbReference type="ARBA" id="ARBA00004120"/>
    </source>
</evidence>
<evidence type="ECO:0000259" key="11">
    <source>
        <dbReference type="Pfam" id="PF10243"/>
    </source>
</evidence>
<comment type="similarity">
    <text evidence="8">Belongs to the TRAF3IP1 family.</text>
</comment>
<keyword evidence="4" id="KW-0970">Cilium biogenesis/degradation</keyword>
<dbReference type="InterPro" id="IPR018799">
    <property type="entry name" value="TRAF3IP1"/>
</dbReference>
<keyword evidence="5" id="KW-0175">Coiled coil</keyword>
<evidence type="ECO:0000256" key="10">
    <source>
        <dbReference type="SAM" id="MobiDB-lite"/>
    </source>
</evidence>
<evidence type="ECO:0000256" key="7">
    <source>
        <dbReference type="ARBA" id="ARBA00023273"/>
    </source>
</evidence>
<evidence type="ECO:0000256" key="5">
    <source>
        <dbReference type="ARBA" id="ARBA00023054"/>
    </source>
</evidence>
<feature type="compositionally biased region" description="Basic and acidic residues" evidence="10">
    <location>
        <begin position="169"/>
        <end position="186"/>
    </location>
</feature>
<evidence type="ECO:0000256" key="9">
    <source>
        <dbReference type="ARBA" id="ARBA00070492"/>
    </source>
</evidence>
<gene>
    <name evidence="12" type="ORF">ECPE_LOCUS11091</name>
</gene>
<dbReference type="Pfam" id="PF10243">
    <property type="entry name" value="MIP-T3"/>
    <property type="match status" value="1"/>
</dbReference>
<dbReference type="GO" id="GO:0005930">
    <property type="term" value="C:axoneme"/>
    <property type="evidence" value="ECO:0007669"/>
    <property type="project" value="UniProtKB-SubCell"/>
</dbReference>
<dbReference type="GO" id="GO:0030992">
    <property type="term" value="C:intraciliary transport particle B"/>
    <property type="evidence" value="ECO:0007669"/>
    <property type="project" value="TreeGrafter"/>
</dbReference>
<feature type="region of interest" description="Disordered" evidence="10">
    <location>
        <begin position="131"/>
        <end position="302"/>
    </location>
</feature>
<dbReference type="GO" id="GO:0070507">
    <property type="term" value="P:regulation of microtubule cytoskeleton organization"/>
    <property type="evidence" value="ECO:0007669"/>
    <property type="project" value="TreeGrafter"/>
</dbReference>
<sequence>MDIDPKIIKRTQETLGKIIRKPTLTDKLLSRPPFRFLHDIITAFIRTTGLMKGLFTPDELVADNVKEKENKLTFLQKVVDYLSVVHDTTIPVRIMSIIAGKEPEKTNELLVYLADTVNKNVNNDECVARALHGGGRAGGARKTKSRSPESLTSAKSRVEKSGQPQGNKTADKETPQRKEEPDEGKAARRYKKSEKEKHDDRTKKHMARQKSVENELEQTNGDKITPDRKDRDKNESGRQSRIGPDRQSRVNSRCESIGKEKIHDDDTAKPVSGLSESPVQPAKLVRPPSAKGNRVRKEGILI</sequence>
<name>A0A183AVV5_9TREM</name>
<evidence type="ECO:0000256" key="4">
    <source>
        <dbReference type="ARBA" id="ARBA00022794"/>
    </source>
</evidence>
<comment type="subcellular location">
    <subcellularLocation>
        <location evidence="2">Cytoplasm</location>
        <location evidence="2">Cytoskeleton</location>
        <location evidence="2">Cilium axoneme</location>
    </subcellularLocation>
    <subcellularLocation>
        <location evidence="1">Cytoplasm</location>
        <location evidence="1">Cytoskeleton</location>
        <location evidence="1">Cilium basal body</location>
    </subcellularLocation>
</comment>
<dbReference type="InterPro" id="IPR042576">
    <property type="entry name" value="TRAF3IP1_N_sf"/>
</dbReference>
<evidence type="ECO:0000313" key="12">
    <source>
        <dbReference type="EMBL" id="VDP88048.1"/>
    </source>
</evidence>
<dbReference type="FunFam" id="1.10.418.50:FF:000001">
    <property type="entry name" value="TRAF3-interacting protein 1 isoform X1"/>
    <property type="match status" value="1"/>
</dbReference>
<evidence type="ECO:0000313" key="13">
    <source>
        <dbReference type="Proteomes" id="UP000272942"/>
    </source>
</evidence>
<protein>
    <recommendedName>
        <fullName evidence="9">TRAF3-interacting protein 1</fullName>
    </recommendedName>
</protein>
<feature type="compositionally biased region" description="Basic and acidic residues" evidence="10">
    <location>
        <begin position="256"/>
        <end position="268"/>
    </location>
</feature>
<evidence type="ECO:0000256" key="6">
    <source>
        <dbReference type="ARBA" id="ARBA00023212"/>
    </source>
</evidence>
<evidence type="ECO:0000313" key="14">
    <source>
        <dbReference type="WBParaSite" id="ECPE_0001112401-mRNA-1"/>
    </source>
</evidence>
<dbReference type="GO" id="GO:0008017">
    <property type="term" value="F:microtubule binding"/>
    <property type="evidence" value="ECO:0007669"/>
    <property type="project" value="InterPro"/>
</dbReference>
<dbReference type="PANTHER" id="PTHR31363">
    <property type="entry name" value="TRAF3-INTERACTING PROTEIN 1"/>
    <property type="match status" value="1"/>
</dbReference>
<dbReference type="PANTHER" id="PTHR31363:SF0">
    <property type="entry name" value="TRAF3-INTERACTING PROTEIN 1"/>
    <property type="match status" value="1"/>
</dbReference>
<feature type="compositionally biased region" description="Basic and acidic residues" evidence="10">
    <location>
        <begin position="193"/>
        <end position="202"/>
    </location>
</feature>
<keyword evidence="3" id="KW-0963">Cytoplasm</keyword>
<keyword evidence="6" id="KW-0206">Cytoskeleton</keyword>
<dbReference type="GO" id="GO:0036064">
    <property type="term" value="C:ciliary basal body"/>
    <property type="evidence" value="ECO:0007669"/>
    <property type="project" value="TreeGrafter"/>
</dbReference>
<keyword evidence="7" id="KW-0966">Cell projection</keyword>
<dbReference type="GO" id="GO:0042073">
    <property type="term" value="P:intraciliary transport"/>
    <property type="evidence" value="ECO:0007669"/>
    <property type="project" value="TreeGrafter"/>
</dbReference>
<keyword evidence="13" id="KW-1185">Reference proteome</keyword>
<dbReference type="GO" id="GO:0048731">
    <property type="term" value="P:system development"/>
    <property type="evidence" value="ECO:0007669"/>
    <property type="project" value="UniProtKB-ARBA"/>
</dbReference>
<evidence type="ECO:0000256" key="3">
    <source>
        <dbReference type="ARBA" id="ARBA00022490"/>
    </source>
</evidence>
<evidence type="ECO:0000256" key="8">
    <source>
        <dbReference type="ARBA" id="ARBA00043971"/>
    </source>
</evidence>
<reference evidence="14" key="1">
    <citation type="submission" date="2016-06" db="UniProtKB">
        <authorList>
            <consortium name="WormBaseParasite"/>
        </authorList>
    </citation>
    <scope>IDENTIFICATION</scope>
</reference>
<accession>A0A183AVV5</accession>
<dbReference type="WBParaSite" id="ECPE_0001112401-mRNA-1">
    <property type="protein sequence ID" value="ECPE_0001112401-mRNA-1"/>
    <property type="gene ID" value="ECPE_0001112401"/>
</dbReference>
<dbReference type="GO" id="GO:0060271">
    <property type="term" value="P:cilium assembly"/>
    <property type="evidence" value="ECO:0007669"/>
    <property type="project" value="TreeGrafter"/>
</dbReference>
<dbReference type="Proteomes" id="UP000272942">
    <property type="component" value="Unassembled WGS sequence"/>
</dbReference>
<dbReference type="Gene3D" id="1.10.418.50">
    <property type="entry name" value="Microtubule-binding protein MIP-T3"/>
    <property type="match status" value="1"/>
</dbReference>
<feature type="compositionally biased region" description="Basic and acidic residues" evidence="10">
    <location>
        <begin position="224"/>
        <end position="248"/>
    </location>
</feature>
<reference evidence="12 13" key="2">
    <citation type="submission" date="2018-11" db="EMBL/GenBank/DDBJ databases">
        <authorList>
            <consortium name="Pathogen Informatics"/>
        </authorList>
    </citation>
    <scope>NUCLEOTIDE SEQUENCE [LARGE SCALE GENOMIC DNA]</scope>
    <source>
        <strain evidence="12 13">Egypt</strain>
    </source>
</reference>
<dbReference type="AlphaFoldDB" id="A0A183AVV5"/>
<organism evidence="14">
    <name type="scientific">Echinostoma caproni</name>
    <dbReference type="NCBI Taxonomy" id="27848"/>
    <lineage>
        <taxon>Eukaryota</taxon>
        <taxon>Metazoa</taxon>
        <taxon>Spiralia</taxon>
        <taxon>Lophotrochozoa</taxon>
        <taxon>Platyhelminthes</taxon>
        <taxon>Trematoda</taxon>
        <taxon>Digenea</taxon>
        <taxon>Plagiorchiida</taxon>
        <taxon>Echinostomata</taxon>
        <taxon>Echinostomatoidea</taxon>
        <taxon>Echinostomatidae</taxon>
        <taxon>Echinostoma</taxon>
    </lineage>
</organism>
<evidence type="ECO:0000256" key="2">
    <source>
        <dbReference type="ARBA" id="ARBA00004430"/>
    </source>
</evidence>
<dbReference type="InterPro" id="IPR040468">
    <property type="entry name" value="TRAF3IP1_N"/>
</dbReference>
<dbReference type="GO" id="GO:0048513">
    <property type="term" value="P:animal organ development"/>
    <property type="evidence" value="ECO:0007669"/>
    <property type="project" value="UniProtKB-ARBA"/>
</dbReference>
<proteinExistence type="inferred from homology"/>
<feature type="domain" description="TRAF3-interacting protein 1 N-terminal" evidence="11">
    <location>
        <begin position="8"/>
        <end position="115"/>
    </location>
</feature>
<dbReference type="OrthoDB" id="10258914at2759"/>
<dbReference type="EMBL" id="UZAN01050180">
    <property type="protein sequence ID" value="VDP88048.1"/>
    <property type="molecule type" value="Genomic_DNA"/>
</dbReference>